<organism evidence="1 2">
    <name type="scientific">Mycolicibacterium sediminis</name>
    <dbReference type="NCBI Taxonomy" id="1286180"/>
    <lineage>
        <taxon>Bacteria</taxon>
        <taxon>Bacillati</taxon>
        <taxon>Actinomycetota</taxon>
        <taxon>Actinomycetes</taxon>
        <taxon>Mycobacteriales</taxon>
        <taxon>Mycobacteriaceae</taxon>
        <taxon>Mycolicibacterium</taxon>
    </lineage>
</organism>
<dbReference type="KEGG" id="msei:MSEDJ_38750"/>
<evidence type="ECO:0000313" key="2">
    <source>
        <dbReference type="Proteomes" id="UP000467193"/>
    </source>
</evidence>
<gene>
    <name evidence="1" type="ORF">MSEDJ_38750</name>
</gene>
<protein>
    <submittedName>
        <fullName evidence="1">Uncharacterized protein</fullName>
    </submittedName>
</protein>
<dbReference type="RefSeq" id="WP_163798814.1">
    <property type="nucleotide sequence ID" value="NZ_AP022588.1"/>
</dbReference>
<dbReference type="Proteomes" id="UP000467193">
    <property type="component" value="Chromosome"/>
</dbReference>
<name>A0A7I7QTN6_9MYCO</name>
<proteinExistence type="predicted"/>
<dbReference type="AlphaFoldDB" id="A0A7I7QTN6"/>
<reference evidence="1 2" key="1">
    <citation type="journal article" date="2019" name="Emerg. Microbes Infect.">
        <title>Comprehensive subspecies identification of 175 nontuberculous mycobacteria species based on 7547 genomic profiles.</title>
        <authorList>
            <person name="Matsumoto Y."/>
            <person name="Kinjo T."/>
            <person name="Motooka D."/>
            <person name="Nabeya D."/>
            <person name="Jung N."/>
            <person name="Uechi K."/>
            <person name="Horii T."/>
            <person name="Iida T."/>
            <person name="Fujita J."/>
            <person name="Nakamura S."/>
        </authorList>
    </citation>
    <scope>NUCLEOTIDE SEQUENCE [LARGE SCALE GENOMIC DNA]</scope>
    <source>
        <strain evidence="1 2">JCM 17899</strain>
    </source>
</reference>
<sequence length="144" mass="14868">MSILPIPPAHTATDPIASPADLRQRWRALVGASTSDEHLLRFAFVGVDRRLITVLSEVPIHGIRPATLVDDLMVSLAVLVAGIGEGSSVAFLLTRPGTGGVSRADRAWVDALVAGAAEHGVPIEPVFQARGGDVVPVLPGSAAA</sequence>
<dbReference type="EMBL" id="AP022588">
    <property type="protein sequence ID" value="BBY29779.1"/>
    <property type="molecule type" value="Genomic_DNA"/>
</dbReference>
<accession>A0A7I7QTN6</accession>
<keyword evidence="2" id="KW-1185">Reference proteome</keyword>
<evidence type="ECO:0000313" key="1">
    <source>
        <dbReference type="EMBL" id="BBY29779.1"/>
    </source>
</evidence>